<feature type="transmembrane region" description="Helical" evidence="6">
    <location>
        <begin position="525"/>
        <end position="546"/>
    </location>
</feature>
<dbReference type="GO" id="GO:0005886">
    <property type="term" value="C:plasma membrane"/>
    <property type="evidence" value="ECO:0007669"/>
    <property type="project" value="TreeGrafter"/>
</dbReference>
<organism evidence="7 8">
    <name type="scientific">Euroglyphus maynei</name>
    <name type="common">Mayne's house dust mite</name>
    <dbReference type="NCBI Taxonomy" id="6958"/>
    <lineage>
        <taxon>Eukaryota</taxon>
        <taxon>Metazoa</taxon>
        <taxon>Ecdysozoa</taxon>
        <taxon>Arthropoda</taxon>
        <taxon>Chelicerata</taxon>
        <taxon>Arachnida</taxon>
        <taxon>Acari</taxon>
        <taxon>Acariformes</taxon>
        <taxon>Sarcoptiformes</taxon>
        <taxon>Astigmata</taxon>
        <taxon>Psoroptidia</taxon>
        <taxon>Analgoidea</taxon>
        <taxon>Pyroglyphidae</taxon>
        <taxon>Pyroglyphinae</taxon>
        <taxon>Euroglyphus</taxon>
    </lineage>
</organism>
<dbReference type="InterPro" id="IPR050799">
    <property type="entry name" value="ZIP_Transporter"/>
</dbReference>
<dbReference type="GO" id="GO:0071578">
    <property type="term" value="P:zinc ion import across plasma membrane"/>
    <property type="evidence" value="ECO:0007669"/>
    <property type="project" value="TreeGrafter"/>
</dbReference>
<feature type="transmembrane region" description="Helical" evidence="6">
    <location>
        <begin position="558"/>
        <end position="582"/>
    </location>
</feature>
<proteinExistence type="inferred from homology"/>
<evidence type="ECO:0000256" key="2">
    <source>
        <dbReference type="ARBA" id="ARBA00006939"/>
    </source>
</evidence>
<dbReference type="OrthoDB" id="200954at2759"/>
<dbReference type="GO" id="GO:0140410">
    <property type="term" value="F:monoatomic cation:bicarbonate symporter activity"/>
    <property type="evidence" value="ECO:0007669"/>
    <property type="project" value="TreeGrafter"/>
</dbReference>
<keyword evidence="4 6" id="KW-1133">Transmembrane helix</keyword>
<feature type="transmembrane region" description="Helical" evidence="6">
    <location>
        <begin position="318"/>
        <end position="342"/>
    </location>
</feature>
<evidence type="ECO:0000256" key="1">
    <source>
        <dbReference type="ARBA" id="ARBA00004141"/>
    </source>
</evidence>
<feature type="transmembrane region" description="Helical" evidence="6">
    <location>
        <begin position="495"/>
        <end position="513"/>
    </location>
</feature>
<accession>A0A1Y3B1E9</accession>
<dbReference type="PANTHER" id="PTHR12191:SF37">
    <property type="entry name" value="ZINC TRANSPORTER FOI"/>
    <property type="match status" value="1"/>
</dbReference>
<protein>
    <submittedName>
        <fullName evidence="7">Zinc transporter ZIP4-like protein</fullName>
    </submittedName>
</protein>
<dbReference type="EMBL" id="MUJZ01046006">
    <property type="protein sequence ID" value="OTF74652.1"/>
    <property type="molecule type" value="Genomic_DNA"/>
</dbReference>
<comment type="similarity">
    <text evidence="2">Belongs to the ZIP transporter (TC 2.A.5) family.</text>
</comment>
<dbReference type="InterPro" id="IPR003689">
    <property type="entry name" value="ZIP"/>
</dbReference>
<evidence type="ECO:0000313" key="8">
    <source>
        <dbReference type="Proteomes" id="UP000194236"/>
    </source>
</evidence>
<gene>
    <name evidence="7" type="ORF">BLA29_001988</name>
</gene>
<keyword evidence="3 6" id="KW-0812">Transmembrane</keyword>
<dbReference type="Pfam" id="PF02535">
    <property type="entry name" value="Zip"/>
    <property type="match status" value="1"/>
</dbReference>
<dbReference type="AlphaFoldDB" id="A0A1Y3B1E9"/>
<evidence type="ECO:0000313" key="7">
    <source>
        <dbReference type="EMBL" id="OTF74652.1"/>
    </source>
</evidence>
<evidence type="ECO:0000256" key="5">
    <source>
        <dbReference type="ARBA" id="ARBA00023136"/>
    </source>
</evidence>
<dbReference type="GO" id="GO:0030003">
    <property type="term" value="P:intracellular monoatomic cation homeostasis"/>
    <property type="evidence" value="ECO:0007669"/>
    <property type="project" value="TreeGrafter"/>
</dbReference>
<dbReference type="PANTHER" id="PTHR12191">
    <property type="entry name" value="SOLUTE CARRIER FAMILY 39"/>
    <property type="match status" value="1"/>
</dbReference>
<dbReference type="GO" id="GO:0005385">
    <property type="term" value="F:zinc ion transmembrane transporter activity"/>
    <property type="evidence" value="ECO:0007669"/>
    <property type="project" value="TreeGrafter"/>
</dbReference>
<evidence type="ECO:0000256" key="4">
    <source>
        <dbReference type="ARBA" id="ARBA00022989"/>
    </source>
</evidence>
<comment type="subcellular location">
    <subcellularLocation>
        <location evidence="1">Membrane</location>
        <topology evidence="1">Multi-pass membrane protein</topology>
    </subcellularLocation>
</comment>
<reference evidence="7 8" key="1">
    <citation type="submission" date="2017-03" db="EMBL/GenBank/DDBJ databases">
        <title>Genome Survey of Euroglyphus maynei.</title>
        <authorList>
            <person name="Arlian L.G."/>
            <person name="Morgan M.S."/>
            <person name="Rider S.D."/>
        </authorList>
    </citation>
    <scope>NUCLEOTIDE SEQUENCE [LARGE SCALE GENOMIC DNA]</scope>
    <source>
        <strain evidence="7">Arlian Lab</strain>
        <tissue evidence="7">Whole body</tissue>
    </source>
</reference>
<evidence type="ECO:0000256" key="3">
    <source>
        <dbReference type="ARBA" id="ARBA00022692"/>
    </source>
</evidence>
<name>A0A1Y3B1E9_EURMA</name>
<evidence type="ECO:0000256" key="6">
    <source>
        <dbReference type="SAM" id="Phobius"/>
    </source>
</evidence>
<sequence>MPDFFIESQQQHRIINESGESLSIFSFEFVQNLDNLLRRLNRHLISLPPITSSSNISMKLEKWFGRENIIDDLNRIQLNNDPGLIIETMSLIIVNRLVKGEKIELFESRFLRDIIDRYAVKRSSSKNVQLVIDQYGLARLLNDLHIGGLIDDHESMQHREHRSASTSNNHHHNHQVKFLISTMNSIVNNNNPNEKNNECYDYDFYLELIKQIQHHDKESEMNNLLTEKELQHLAPIFLQQILSKACERSMMVDNDDVKKRTLSHERLQSESIHNHFDNLVEKIDNDNNLIGNGKLFDLEISIFINYIFFLFHQYPHQALLYGNISVLIISLSSLACVLLIPILKSRAFALTIQMLIGLAFSSMSEMAITNDISSLSSNNKIDDTSNTLKSPSILSSSNSNTTLIVESSIGSSKNVNDIGSNKNSIICMGMTSLALIITISDSIHNLLDGVAIGISFSRSISGGISTSIAVFCHELPHEFGDFAVMLSTGMSVRRAAIINFVSALTCFIGLYIGLLLGNSDQANRWSLAVCAGLFLYIALCDMLPELKEMSEPIFTRQWYLSFIMKNIGIISGYCFMILIALYEDKINFV</sequence>
<feature type="transmembrane region" description="Helical" evidence="6">
    <location>
        <begin position="348"/>
        <end position="368"/>
    </location>
</feature>
<comment type="caution">
    <text evidence="7">The sequence shown here is derived from an EMBL/GenBank/DDBJ whole genome shotgun (WGS) entry which is preliminary data.</text>
</comment>
<keyword evidence="5 6" id="KW-0472">Membrane</keyword>
<dbReference type="Proteomes" id="UP000194236">
    <property type="component" value="Unassembled WGS sequence"/>
</dbReference>
<keyword evidence="8" id="KW-1185">Reference proteome</keyword>